<organism evidence="2 3">
    <name type="scientific">Rhizopus delemar</name>
    <dbReference type="NCBI Taxonomy" id="936053"/>
    <lineage>
        <taxon>Eukaryota</taxon>
        <taxon>Fungi</taxon>
        <taxon>Fungi incertae sedis</taxon>
        <taxon>Mucoromycota</taxon>
        <taxon>Mucoromycotina</taxon>
        <taxon>Mucoromycetes</taxon>
        <taxon>Mucorales</taxon>
        <taxon>Mucorineae</taxon>
        <taxon>Rhizopodaceae</taxon>
        <taxon>Rhizopus</taxon>
    </lineage>
</organism>
<comment type="caution">
    <text evidence="2">The sequence shown here is derived from an EMBL/GenBank/DDBJ whole genome shotgun (WGS) entry which is preliminary data.</text>
</comment>
<gene>
    <name evidence="2" type="ORF">G6F50_017239</name>
</gene>
<name>A0A9P6XR61_9FUNG</name>
<proteinExistence type="predicted"/>
<dbReference type="AlphaFoldDB" id="A0A9P6XR61"/>
<dbReference type="Proteomes" id="UP000740926">
    <property type="component" value="Unassembled WGS sequence"/>
</dbReference>
<evidence type="ECO:0000313" key="2">
    <source>
        <dbReference type="EMBL" id="KAG1530552.1"/>
    </source>
</evidence>
<accession>A0A9P6XR61</accession>
<feature type="region of interest" description="Disordered" evidence="1">
    <location>
        <begin position="1"/>
        <end position="35"/>
    </location>
</feature>
<evidence type="ECO:0000313" key="3">
    <source>
        <dbReference type="Proteomes" id="UP000740926"/>
    </source>
</evidence>
<dbReference type="EMBL" id="JAANIU010012273">
    <property type="protein sequence ID" value="KAG1530552.1"/>
    <property type="molecule type" value="Genomic_DNA"/>
</dbReference>
<protein>
    <submittedName>
        <fullName evidence="2">Uncharacterized protein</fullName>
    </submittedName>
</protein>
<keyword evidence="3" id="KW-1185">Reference proteome</keyword>
<reference evidence="2 3" key="1">
    <citation type="journal article" date="2020" name="Microb. Genom.">
        <title>Genetic diversity of clinical and environmental Mucorales isolates obtained from an investigation of mucormycosis cases among solid organ transplant recipients.</title>
        <authorList>
            <person name="Nguyen M.H."/>
            <person name="Kaul D."/>
            <person name="Muto C."/>
            <person name="Cheng S.J."/>
            <person name="Richter R.A."/>
            <person name="Bruno V.M."/>
            <person name="Liu G."/>
            <person name="Beyhan S."/>
            <person name="Sundermann A.J."/>
            <person name="Mounaud S."/>
            <person name="Pasculle A.W."/>
            <person name="Nierman W.C."/>
            <person name="Driscoll E."/>
            <person name="Cumbie R."/>
            <person name="Clancy C.J."/>
            <person name="Dupont C.L."/>
        </authorList>
    </citation>
    <scope>NUCLEOTIDE SEQUENCE [LARGE SCALE GENOMIC DNA]</scope>
    <source>
        <strain evidence="2 3">GL24</strain>
    </source>
</reference>
<evidence type="ECO:0000256" key="1">
    <source>
        <dbReference type="SAM" id="MobiDB-lite"/>
    </source>
</evidence>
<sequence>MMRTFAPLAVVTSPRSLKRRPTPAKPSSARAIASGATPSCQPTAAAASAFSTLCLPGSASTTSWLVPCGRRRVKRMRDPSCTTFSARTSACGLMP</sequence>